<keyword evidence="1" id="KW-0808">Transferase</keyword>
<keyword evidence="2 6" id="KW-0418">Kinase</keyword>
<evidence type="ECO:0000256" key="2">
    <source>
        <dbReference type="ARBA" id="ARBA00022777"/>
    </source>
</evidence>
<gene>
    <name evidence="6" type="ORF">FE697_020685</name>
</gene>
<dbReference type="GO" id="GO:0000155">
    <property type="term" value="F:phosphorelay sensor kinase activity"/>
    <property type="evidence" value="ECO:0007669"/>
    <property type="project" value="InterPro"/>
</dbReference>
<protein>
    <submittedName>
        <fullName evidence="6">Histidine kinase</fullName>
    </submittedName>
</protein>
<feature type="domain" description="Signal transduction histidine kinase subgroup 3 dimerisation and phosphoacceptor" evidence="5">
    <location>
        <begin position="217"/>
        <end position="284"/>
    </location>
</feature>
<evidence type="ECO:0000259" key="5">
    <source>
        <dbReference type="Pfam" id="PF07730"/>
    </source>
</evidence>
<keyword evidence="3" id="KW-0902">Two-component regulatory system</keyword>
<reference evidence="6 7" key="1">
    <citation type="submission" date="2019-09" db="EMBL/GenBank/DDBJ databases">
        <title>Mumia zhuanghuii sp. nov. isolated from the intestinal contents of plateau pika (Ochotona curzoniae) in the Qinghai-Tibet plateau of China.</title>
        <authorList>
            <person name="Tian Z."/>
        </authorList>
    </citation>
    <scope>NUCLEOTIDE SEQUENCE [LARGE SCALE GENOMIC DNA]</scope>
    <source>
        <strain evidence="7">350</strain>
    </source>
</reference>
<evidence type="ECO:0000256" key="1">
    <source>
        <dbReference type="ARBA" id="ARBA00022679"/>
    </source>
</evidence>
<dbReference type="PANTHER" id="PTHR24421">
    <property type="entry name" value="NITRATE/NITRITE SENSOR PROTEIN NARX-RELATED"/>
    <property type="match status" value="1"/>
</dbReference>
<dbReference type="GO" id="GO:0016020">
    <property type="term" value="C:membrane"/>
    <property type="evidence" value="ECO:0007669"/>
    <property type="project" value="InterPro"/>
</dbReference>
<feature type="transmembrane region" description="Helical" evidence="4">
    <location>
        <begin position="97"/>
        <end position="115"/>
    </location>
</feature>
<evidence type="ECO:0000256" key="3">
    <source>
        <dbReference type="ARBA" id="ARBA00023012"/>
    </source>
</evidence>
<dbReference type="Proteomes" id="UP000307768">
    <property type="component" value="Unassembled WGS sequence"/>
</dbReference>
<evidence type="ECO:0000313" key="6">
    <source>
        <dbReference type="EMBL" id="KAA1418250.1"/>
    </source>
</evidence>
<proteinExistence type="predicted"/>
<evidence type="ECO:0000256" key="4">
    <source>
        <dbReference type="SAM" id="Phobius"/>
    </source>
</evidence>
<dbReference type="Pfam" id="PF07730">
    <property type="entry name" value="HisKA_3"/>
    <property type="match status" value="1"/>
</dbReference>
<dbReference type="InterPro" id="IPR050482">
    <property type="entry name" value="Sensor_HK_TwoCompSys"/>
</dbReference>
<organism evidence="6 7">
    <name type="scientific">Mumia zhuanghuii</name>
    <dbReference type="NCBI Taxonomy" id="2585211"/>
    <lineage>
        <taxon>Bacteria</taxon>
        <taxon>Bacillati</taxon>
        <taxon>Actinomycetota</taxon>
        <taxon>Actinomycetes</taxon>
        <taxon>Propionibacteriales</taxon>
        <taxon>Nocardioidaceae</taxon>
        <taxon>Mumia</taxon>
    </lineage>
</organism>
<keyword evidence="4" id="KW-0472">Membrane</keyword>
<feature type="transmembrane region" description="Helical" evidence="4">
    <location>
        <begin position="42"/>
        <end position="60"/>
    </location>
</feature>
<feature type="transmembrane region" description="Helical" evidence="4">
    <location>
        <begin position="150"/>
        <end position="166"/>
    </location>
</feature>
<dbReference type="GO" id="GO:0046983">
    <property type="term" value="F:protein dimerization activity"/>
    <property type="evidence" value="ECO:0007669"/>
    <property type="project" value="InterPro"/>
</dbReference>
<accession>A0A5Q6RJV6</accession>
<evidence type="ECO:0000313" key="7">
    <source>
        <dbReference type="Proteomes" id="UP000307768"/>
    </source>
</evidence>
<feature type="transmembrane region" description="Helical" evidence="4">
    <location>
        <begin position="172"/>
        <end position="196"/>
    </location>
</feature>
<dbReference type="EMBL" id="VDFQ02000007">
    <property type="protein sequence ID" value="KAA1418250.1"/>
    <property type="molecule type" value="Genomic_DNA"/>
</dbReference>
<dbReference type="AlphaFoldDB" id="A0A5Q6RJV6"/>
<comment type="caution">
    <text evidence="6">The sequence shown here is derived from an EMBL/GenBank/DDBJ whole genome shotgun (WGS) entry which is preliminary data.</text>
</comment>
<name>A0A5Q6RJV6_9ACTN</name>
<keyword evidence="4" id="KW-1133">Transmembrane helix</keyword>
<dbReference type="PANTHER" id="PTHR24421:SF63">
    <property type="entry name" value="SENSOR HISTIDINE KINASE DESK"/>
    <property type="match status" value="1"/>
</dbReference>
<feature type="transmembrane region" description="Helical" evidence="4">
    <location>
        <begin position="127"/>
        <end position="143"/>
    </location>
</feature>
<dbReference type="InterPro" id="IPR011712">
    <property type="entry name" value="Sig_transdc_His_kin_sub3_dim/P"/>
</dbReference>
<dbReference type="OrthoDB" id="5241784at2"/>
<keyword evidence="4" id="KW-0812">Transmembrane</keyword>
<dbReference type="Gene3D" id="6.10.250.2870">
    <property type="match status" value="1"/>
</dbReference>
<sequence length="398" mass="42397">MDSPHPRRRAEELPLGRPRVNRVAAWWHPLSDRQRFRLYSRVALEGAVVAVVVAMAFAVTTPWSRVLIVVAGLAGVAAIEARPELTDWPRAVQRRAAVVAAAVLVVVGVVSSVVAHSSSDDAVVDDASVTGLLAVLLIAVAIVPFLRWRWYALAVVAVLAGLAYGSSPTEALQVAAVVAVVGAFMATTTLLTLWSLRVVEDLEHAKSVEAELRVAEERLRFSRDLHDVVGRGFSAVAVKSELAATLTRAGEHDRAAAEMDDVKAIAVESMEQMRALVQGYREVSLSAEVAGAQSLLSAAGCRLVVEGDPATVPTAYHEAAAWVVREGTTNIVKHSAATTATLTLGPEGMSLTNDAAGEVSDARAGQRGLAERLAEVGARMRTSVHDDLYVLEVRWETS</sequence>